<dbReference type="GO" id="GO:0005524">
    <property type="term" value="F:ATP binding"/>
    <property type="evidence" value="ECO:0007669"/>
    <property type="project" value="UniProtKB-UniRule"/>
</dbReference>
<dbReference type="PANTHER" id="PTHR47959:SF13">
    <property type="entry name" value="ATP-DEPENDENT RNA HELICASE RHLE"/>
    <property type="match status" value="1"/>
</dbReference>
<dbReference type="CDD" id="cd00268">
    <property type="entry name" value="DEADc"/>
    <property type="match status" value="1"/>
</dbReference>
<dbReference type="InterPro" id="IPR028618">
    <property type="entry name" value="DEAD_helicase_DeaD"/>
</dbReference>
<evidence type="ECO:0000256" key="5">
    <source>
        <dbReference type="ARBA" id="ARBA00022840"/>
    </source>
</evidence>
<evidence type="ECO:0000259" key="13">
    <source>
        <dbReference type="PROSITE" id="PS51194"/>
    </source>
</evidence>
<dbReference type="InterPro" id="IPR001650">
    <property type="entry name" value="Helicase_C-like"/>
</dbReference>
<dbReference type="Pfam" id="PF00270">
    <property type="entry name" value="DEAD"/>
    <property type="match status" value="1"/>
</dbReference>
<evidence type="ECO:0000256" key="2">
    <source>
        <dbReference type="ARBA" id="ARBA00022741"/>
    </source>
</evidence>
<dbReference type="InterPro" id="IPR044742">
    <property type="entry name" value="DEAD/DEAH_RhlB"/>
</dbReference>
<name>A0A850T0Y2_9BACT</name>
<reference evidence="15 16" key="1">
    <citation type="submission" date="2020-06" db="EMBL/GenBank/DDBJ databases">
        <title>High-quality draft genome of sulfate reducer Desulfobacter latus type strain AcrS2 isolated from marine sediment.</title>
        <authorList>
            <person name="Hoppe M."/>
            <person name="Larsen C.K."/>
            <person name="Marshall I.P.G."/>
            <person name="Schramm A."/>
            <person name="Marietou A.G."/>
        </authorList>
    </citation>
    <scope>NUCLEOTIDE SEQUENCE [LARGE SCALE GENOMIC DNA]</scope>
    <source>
        <strain evidence="15 16">AcRS2</strain>
    </source>
</reference>
<dbReference type="Proteomes" id="UP000553343">
    <property type="component" value="Unassembled WGS sequence"/>
</dbReference>
<feature type="short sequence motif" description="Q motif" evidence="10">
    <location>
        <begin position="9"/>
        <end position="37"/>
    </location>
</feature>
<dbReference type="InterPro" id="IPR034415">
    <property type="entry name" value="CsdA_RRM"/>
</dbReference>
<dbReference type="Pfam" id="PF00271">
    <property type="entry name" value="Helicase_C"/>
    <property type="match status" value="1"/>
</dbReference>
<dbReference type="SMART" id="SM00487">
    <property type="entry name" value="DEXDc"/>
    <property type="match status" value="1"/>
</dbReference>
<dbReference type="Pfam" id="PF25399">
    <property type="entry name" value="DeaD_dimer"/>
    <property type="match status" value="1"/>
</dbReference>
<evidence type="ECO:0000256" key="10">
    <source>
        <dbReference type="PROSITE-ProRule" id="PRU00552"/>
    </source>
</evidence>
<dbReference type="PROSITE" id="PS51194">
    <property type="entry name" value="HELICASE_CTER"/>
    <property type="match status" value="1"/>
</dbReference>
<dbReference type="Gene3D" id="3.40.50.300">
    <property type="entry name" value="P-loop containing nucleotide triphosphate hydrolases"/>
    <property type="match status" value="2"/>
</dbReference>
<feature type="compositionally biased region" description="Polar residues" evidence="11">
    <location>
        <begin position="469"/>
        <end position="479"/>
    </location>
</feature>
<evidence type="ECO:0000256" key="11">
    <source>
        <dbReference type="SAM" id="MobiDB-lite"/>
    </source>
</evidence>
<evidence type="ECO:0000256" key="7">
    <source>
        <dbReference type="ARBA" id="ARBA00023016"/>
    </source>
</evidence>
<dbReference type="Pfam" id="PF03880">
    <property type="entry name" value="DbpA"/>
    <property type="match status" value="1"/>
</dbReference>
<dbReference type="AlphaFoldDB" id="A0A850T0Y2"/>
<dbReference type="SMART" id="SM00490">
    <property type="entry name" value="HELICc"/>
    <property type="match status" value="1"/>
</dbReference>
<evidence type="ECO:0000256" key="8">
    <source>
        <dbReference type="ARBA" id="ARBA00047984"/>
    </source>
</evidence>
<evidence type="ECO:0000256" key="9">
    <source>
        <dbReference type="HAMAP-Rule" id="MF_00964"/>
    </source>
</evidence>
<evidence type="ECO:0000256" key="6">
    <source>
        <dbReference type="ARBA" id="ARBA00022884"/>
    </source>
</evidence>
<dbReference type="InterPro" id="IPR027417">
    <property type="entry name" value="P-loop_NTPase"/>
</dbReference>
<dbReference type="InterPro" id="IPR011545">
    <property type="entry name" value="DEAD/DEAH_box_helicase_dom"/>
</dbReference>
<dbReference type="InterPro" id="IPR014001">
    <property type="entry name" value="Helicase_ATP-bd"/>
</dbReference>
<dbReference type="InterPro" id="IPR057325">
    <property type="entry name" value="DeaD_dimer"/>
</dbReference>
<protein>
    <recommendedName>
        <fullName evidence="9">ATP-dependent RNA helicase DeaD</fullName>
        <ecNumber evidence="9">3.6.4.13</ecNumber>
    </recommendedName>
    <alternativeName>
        <fullName evidence="9">Cold-shock DEAD box protein A</fullName>
    </alternativeName>
</protein>
<dbReference type="InterPro" id="IPR000629">
    <property type="entry name" value="RNA-helicase_DEAD-box_CS"/>
</dbReference>
<dbReference type="PANTHER" id="PTHR47959">
    <property type="entry name" value="ATP-DEPENDENT RNA HELICASE RHLE-RELATED"/>
    <property type="match status" value="1"/>
</dbReference>
<feature type="domain" description="Helicase C-terminal" evidence="13">
    <location>
        <begin position="238"/>
        <end position="382"/>
    </location>
</feature>
<organism evidence="15 16">
    <name type="scientific">Desulfobacter latus</name>
    <dbReference type="NCBI Taxonomy" id="2292"/>
    <lineage>
        <taxon>Bacteria</taxon>
        <taxon>Pseudomonadati</taxon>
        <taxon>Thermodesulfobacteriota</taxon>
        <taxon>Desulfobacteria</taxon>
        <taxon>Desulfobacterales</taxon>
        <taxon>Desulfobacteraceae</taxon>
        <taxon>Desulfobacter</taxon>
    </lineage>
</organism>
<keyword evidence="4 9" id="KW-0347">Helicase</keyword>
<keyword evidence="1 9" id="KW-0963">Cytoplasm</keyword>
<comment type="function">
    <text evidence="9">DEAD-box RNA helicase involved in various cellular processes at low temperature, including ribosome biogenesis, mRNA degradation and translation initiation.</text>
</comment>
<keyword evidence="16" id="KW-1185">Reference proteome</keyword>
<evidence type="ECO:0000313" key="15">
    <source>
        <dbReference type="EMBL" id="NWH04751.1"/>
    </source>
</evidence>
<dbReference type="EC" id="3.6.4.13" evidence="9"/>
<dbReference type="FunFam" id="3.40.50.300:FF:000108">
    <property type="entry name" value="ATP-dependent RNA helicase RhlE"/>
    <property type="match status" value="1"/>
</dbReference>
<dbReference type="InterPro" id="IPR005580">
    <property type="entry name" value="DbpA/CsdA_RNA-bd_dom"/>
</dbReference>
<proteinExistence type="inferred from homology"/>
<keyword evidence="6 9" id="KW-0694">RNA-binding</keyword>
<comment type="caution">
    <text evidence="15">The sequence shown here is derived from an EMBL/GenBank/DDBJ whole genome shotgun (WGS) entry which is preliminary data.</text>
</comment>
<dbReference type="InterPro" id="IPR012677">
    <property type="entry name" value="Nucleotide-bd_a/b_plait_sf"/>
</dbReference>
<feature type="domain" description="DEAD-box RNA helicase Q" evidence="14">
    <location>
        <begin position="9"/>
        <end position="37"/>
    </location>
</feature>
<dbReference type="GO" id="GO:0070417">
    <property type="term" value="P:cellular response to cold"/>
    <property type="evidence" value="ECO:0007669"/>
    <property type="project" value="InterPro"/>
</dbReference>
<dbReference type="GO" id="GO:0016787">
    <property type="term" value="F:hydrolase activity"/>
    <property type="evidence" value="ECO:0007669"/>
    <property type="project" value="UniProtKB-KW"/>
</dbReference>
<evidence type="ECO:0000256" key="1">
    <source>
        <dbReference type="ARBA" id="ARBA00022490"/>
    </source>
</evidence>
<dbReference type="GO" id="GO:0003724">
    <property type="term" value="F:RNA helicase activity"/>
    <property type="evidence" value="ECO:0007669"/>
    <property type="project" value="UniProtKB-UniRule"/>
</dbReference>
<dbReference type="PROSITE" id="PS51192">
    <property type="entry name" value="HELICASE_ATP_BIND_1"/>
    <property type="match status" value="1"/>
</dbReference>
<dbReference type="GO" id="GO:0000027">
    <property type="term" value="P:ribosomal large subunit assembly"/>
    <property type="evidence" value="ECO:0007669"/>
    <property type="project" value="UniProtKB-UniRule"/>
</dbReference>
<sequence>MPHKNLEQAGFGEMNLSPDVFAALQTVGYETPTPIQTMTIPRMIEGKDLLGQARTGTGKTAAFALPLLSRINLKNRRPQVLVVTPTRELAIQVAQSFNDYGVNMKGLNVLAVYGGQSYGVQLNQLKRGVHVVVGTPGRLMDHMRRKTVCLDDLTGLVLDEADEMLQMGFIDDVEWILSQIPQPTPIALFSATMPAPIQKIAGKYLKNPEKIIIRHDSDVTSTIHQKFWLVKHVKKSHALVRILEAASHDGVIVFTRTRNDTVGLTKILEEKGFKAEALNGDIAQAARERTVNRLKNGHIDILVATDVAARGLDVDRISHVINYDMPAKIEPYIHRIGRTGRAGRTGEAILFVQPKEKWMLKRIEKATRRKVEELALPSNREINEKRVDDFKGKIAQTIGTEDLSTFMDLVEATAKEQDVSIAQVAAALAKMHQGSTPFLLKETADKPAVKKTAEKTAKKSEKKAKAPVTSKQNQTSARLNPNKIAPTKKGMERYRIEVGYKHGLKPGDVVGAISNESGLESSFIGAINIDYDYSLVDLPFGMPKNIFNLLKRTWIRSQKMSISKYAC</sequence>
<accession>A0A850T0Y2</accession>
<dbReference type="PROSITE" id="PS51195">
    <property type="entry name" value="Q_MOTIF"/>
    <property type="match status" value="1"/>
</dbReference>
<dbReference type="Gene3D" id="3.30.70.330">
    <property type="match status" value="1"/>
</dbReference>
<dbReference type="RefSeq" id="WP_178366203.1">
    <property type="nucleotide sequence ID" value="NZ_JACADJ010000017.1"/>
</dbReference>
<evidence type="ECO:0000259" key="12">
    <source>
        <dbReference type="PROSITE" id="PS51192"/>
    </source>
</evidence>
<keyword evidence="5 9" id="KW-0067">ATP-binding</keyword>
<dbReference type="InterPro" id="IPR050079">
    <property type="entry name" value="DEAD_box_RNA_helicase"/>
</dbReference>
<keyword evidence="2 9" id="KW-0547">Nucleotide-binding</keyword>
<dbReference type="SUPFAM" id="SSF52540">
    <property type="entry name" value="P-loop containing nucleoside triphosphate hydrolases"/>
    <property type="match status" value="1"/>
</dbReference>
<evidence type="ECO:0000259" key="14">
    <source>
        <dbReference type="PROSITE" id="PS51195"/>
    </source>
</evidence>
<feature type="region of interest" description="Disordered" evidence="11">
    <location>
        <begin position="449"/>
        <end position="484"/>
    </location>
</feature>
<keyword evidence="3 9" id="KW-0378">Hydrolase</keyword>
<dbReference type="CDD" id="cd12499">
    <property type="entry name" value="RRM_EcCsdA_like"/>
    <property type="match status" value="1"/>
</dbReference>
<dbReference type="CDD" id="cd18787">
    <property type="entry name" value="SF2_C_DEAD"/>
    <property type="match status" value="1"/>
</dbReference>
<comment type="similarity">
    <text evidence="9">Belongs to the DEAD box helicase family. DeaD/CsdA subfamily.</text>
</comment>
<feature type="compositionally biased region" description="Basic and acidic residues" evidence="11">
    <location>
        <begin position="449"/>
        <end position="459"/>
    </location>
</feature>
<dbReference type="GO" id="GO:0005829">
    <property type="term" value="C:cytosol"/>
    <property type="evidence" value="ECO:0007669"/>
    <property type="project" value="TreeGrafter"/>
</dbReference>
<dbReference type="InterPro" id="IPR014014">
    <property type="entry name" value="RNA_helicase_DEAD_Q_motif"/>
</dbReference>
<comment type="catalytic activity">
    <reaction evidence="8 9">
        <text>ATP + H2O = ADP + phosphate + H(+)</text>
        <dbReference type="Rhea" id="RHEA:13065"/>
        <dbReference type="ChEBI" id="CHEBI:15377"/>
        <dbReference type="ChEBI" id="CHEBI:15378"/>
        <dbReference type="ChEBI" id="CHEBI:30616"/>
        <dbReference type="ChEBI" id="CHEBI:43474"/>
        <dbReference type="ChEBI" id="CHEBI:456216"/>
        <dbReference type="EC" id="3.6.4.13"/>
    </reaction>
</comment>
<evidence type="ECO:0000256" key="4">
    <source>
        <dbReference type="ARBA" id="ARBA00022806"/>
    </source>
</evidence>
<evidence type="ECO:0000256" key="3">
    <source>
        <dbReference type="ARBA" id="ARBA00022801"/>
    </source>
</evidence>
<keyword evidence="7 9" id="KW-0346">Stress response</keyword>
<dbReference type="GO" id="GO:0006401">
    <property type="term" value="P:RNA catabolic process"/>
    <property type="evidence" value="ECO:0007669"/>
    <property type="project" value="UniProtKB-UniRule"/>
</dbReference>
<dbReference type="HAMAP" id="MF_00964">
    <property type="entry name" value="DEAD_helicase_DeaD"/>
    <property type="match status" value="1"/>
</dbReference>
<evidence type="ECO:0000313" key="16">
    <source>
        <dbReference type="Proteomes" id="UP000553343"/>
    </source>
</evidence>
<feature type="domain" description="Helicase ATP-binding" evidence="12">
    <location>
        <begin position="40"/>
        <end position="211"/>
    </location>
</feature>
<comment type="subcellular location">
    <subcellularLocation>
        <location evidence="9">Cytoplasm</location>
    </subcellularLocation>
</comment>
<gene>
    <name evidence="9" type="primary">deaD</name>
    <name evidence="9" type="synonym">csdA</name>
    <name evidence="15" type="ORF">HXW94_07080</name>
</gene>
<dbReference type="PROSITE" id="PS00039">
    <property type="entry name" value="DEAD_ATP_HELICASE"/>
    <property type="match status" value="1"/>
</dbReference>
<dbReference type="EMBL" id="JACADJ010000017">
    <property type="protein sequence ID" value="NWH04751.1"/>
    <property type="molecule type" value="Genomic_DNA"/>
</dbReference>
<dbReference type="GO" id="GO:0003723">
    <property type="term" value="F:RNA binding"/>
    <property type="evidence" value="ECO:0007669"/>
    <property type="project" value="UniProtKB-UniRule"/>
</dbReference>